<dbReference type="InterPro" id="IPR036890">
    <property type="entry name" value="HATPase_C_sf"/>
</dbReference>
<evidence type="ECO:0000256" key="6">
    <source>
        <dbReference type="ARBA" id="ARBA00022777"/>
    </source>
</evidence>
<dbReference type="Pfam" id="PF00512">
    <property type="entry name" value="HisKA"/>
    <property type="match status" value="1"/>
</dbReference>
<evidence type="ECO:0000256" key="2">
    <source>
        <dbReference type="ARBA" id="ARBA00012438"/>
    </source>
</evidence>
<gene>
    <name evidence="11" type="ORF">GBM95_09515</name>
</gene>
<dbReference type="SUPFAM" id="SSF55874">
    <property type="entry name" value="ATPase domain of HSP90 chaperone/DNA topoisomerase II/histidine kinase"/>
    <property type="match status" value="1"/>
</dbReference>
<keyword evidence="5" id="KW-0547">Nucleotide-binding</keyword>
<dbReference type="EMBL" id="WEHX01000084">
    <property type="protein sequence ID" value="KAB7655536.1"/>
    <property type="molecule type" value="Genomic_DNA"/>
</dbReference>
<evidence type="ECO:0000259" key="10">
    <source>
        <dbReference type="PROSITE" id="PS50109"/>
    </source>
</evidence>
<evidence type="ECO:0000256" key="1">
    <source>
        <dbReference type="ARBA" id="ARBA00000085"/>
    </source>
</evidence>
<keyword evidence="7" id="KW-0067">ATP-binding</keyword>
<dbReference type="InterPro" id="IPR036097">
    <property type="entry name" value="HisK_dim/P_sf"/>
</dbReference>
<evidence type="ECO:0000313" key="12">
    <source>
        <dbReference type="Proteomes" id="UP000430564"/>
    </source>
</evidence>
<dbReference type="SUPFAM" id="SSF53850">
    <property type="entry name" value="Periplasmic binding protein-like II"/>
    <property type="match status" value="1"/>
</dbReference>
<evidence type="ECO:0000256" key="9">
    <source>
        <dbReference type="SAM" id="Phobius"/>
    </source>
</evidence>
<keyword evidence="4" id="KW-0808">Transferase</keyword>
<organism evidence="11 12">
    <name type="scientific">Sutterella seckii</name>
    <dbReference type="NCBI Taxonomy" id="1944635"/>
    <lineage>
        <taxon>Bacteria</taxon>
        <taxon>Pseudomonadati</taxon>
        <taxon>Pseudomonadota</taxon>
        <taxon>Betaproteobacteria</taxon>
        <taxon>Burkholderiales</taxon>
        <taxon>Sutterellaceae</taxon>
        <taxon>Sutterella</taxon>
    </lineage>
</organism>
<keyword evidence="3" id="KW-0597">Phosphoprotein</keyword>
<dbReference type="OrthoDB" id="8559580at2"/>
<dbReference type="Gene3D" id="3.30.565.10">
    <property type="entry name" value="Histidine kinase-like ATPase, C-terminal domain"/>
    <property type="match status" value="1"/>
</dbReference>
<evidence type="ECO:0000256" key="8">
    <source>
        <dbReference type="ARBA" id="ARBA00023012"/>
    </source>
</evidence>
<dbReference type="PANTHER" id="PTHR43065">
    <property type="entry name" value="SENSOR HISTIDINE KINASE"/>
    <property type="match status" value="1"/>
</dbReference>
<dbReference type="InterPro" id="IPR004358">
    <property type="entry name" value="Sig_transdc_His_kin-like_C"/>
</dbReference>
<dbReference type="RefSeq" id="WP_152158887.1">
    <property type="nucleotide sequence ID" value="NZ_WEHX01000084.1"/>
</dbReference>
<dbReference type="Gene3D" id="1.10.287.130">
    <property type="match status" value="1"/>
</dbReference>
<comment type="catalytic activity">
    <reaction evidence="1">
        <text>ATP + protein L-histidine = ADP + protein N-phospho-L-histidine.</text>
        <dbReference type="EC" id="2.7.13.3"/>
    </reaction>
</comment>
<accession>A0A6I1ENS8</accession>
<reference evidence="11 12" key="1">
    <citation type="submission" date="2019-10" db="EMBL/GenBank/DDBJ databases">
        <title>Genome diversity of Sutterella seckii.</title>
        <authorList>
            <person name="Chaplin A.V."/>
            <person name="Sokolova S.R."/>
            <person name="Mosin K.A."/>
            <person name="Ivanova E.L."/>
            <person name="Kochetkova T.O."/>
            <person name="Goltsov A.Y."/>
            <person name="Trofimov D.Y."/>
            <person name="Efimov B.A."/>
        </authorList>
    </citation>
    <scope>NUCLEOTIDE SEQUENCE [LARGE SCALE GENOMIC DNA]</scope>
    <source>
        <strain evidence="11 12">ASD393</strain>
    </source>
</reference>
<protein>
    <recommendedName>
        <fullName evidence="2">histidine kinase</fullName>
        <ecNumber evidence="2">2.7.13.3</ecNumber>
    </recommendedName>
</protein>
<dbReference type="AlphaFoldDB" id="A0A6I1ENS8"/>
<dbReference type="SMART" id="SM00387">
    <property type="entry name" value="HATPase_c"/>
    <property type="match status" value="1"/>
</dbReference>
<dbReference type="SUPFAM" id="SSF47384">
    <property type="entry name" value="Homodimeric domain of signal transducing histidine kinase"/>
    <property type="match status" value="1"/>
</dbReference>
<dbReference type="PROSITE" id="PS50109">
    <property type="entry name" value="HIS_KIN"/>
    <property type="match status" value="1"/>
</dbReference>
<dbReference type="Pfam" id="PF02518">
    <property type="entry name" value="HATPase_c"/>
    <property type="match status" value="1"/>
</dbReference>
<name>A0A6I1ENS8_9BURK</name>
<dbReference type="SMART" id="SM00388">
    <property type="entry name" value="HisKA"/>
    <property type="match status" value="1"/>
</dbReference>
<comment type="caution">
    <text evidence="11">The sequence shown here is derived from an EMBL/GenBank/DDBJ whole genome shotgun (WGS) entry which is preliminary data.</text>
</comment>
<feature type="transmembrane region" description="Helical" evidence="9">
    <location>
        <begin position="318"/>
        <end position="341"/>
    </location>
</feature>
<keyword evidence="8" id="KW-0902">Two-component regulatory system</keyword>
<dbReference type="EC" id="2.7.13.3" evidence="2"/>
<keyword evidence="9" id="KW-1133">Transmembrane helix</keyword>
<keyword evidence="9" id="KW-0812">Transmembrane</keyword>
<dbReference type="CDD" id="cd00082">
    <property type="entry name" value="HisKA"/>
    <property type="match status" value="1"/>
</dbReference>
<dbReference type="GO" id="GO:0000155">
    <property type="term" value="F:phosphorelay sensor kinase activity"/>
    <property type="evidence" value="ECO:0007669"/>
    <property type="project" value="InterPro"/>
</dbReference>
<keyword evidence="9" id="KW-0472">Membrane</keyword>
<sequence>MSFRRHPLFAALMTGGLLFSILLPAHGAEKMPGSPQAIRIGISEFADYSVNLPILPATVKTLEETLGGDRLEVREFSVAALQEAAKKGEVDIIISSAGTYRRLAIEGAGVRDLATAVSTRAPDPNHADGSVFFVRKDRTDIQTIRDLEGKSVAATHQYAFSGWQTAAGELLRRHLPEADHFFSRIDWQGHEMARVVKSVEEGSTDAGVVRACFLEDIGADLAKFRVLDPRAPDGRIDCMTSTDLYPNWTVSTLPGTPPKVSAEVAAALLAMKPIENGLEWSVATDFRTVDKLLFDLRVGPYAYLRNFSFMRFVREHSLPFSIGITFLLALLFHSATVSYLVRRRTRELEASLTRERELERETHEAELRLGRLQRIGIVGQMSSMIAHELRQPLASISLYAYGLLRRFENKTDTREGTIDFIERIEEQTKRAASIVDQVRGYAKGLRGRAPLDLADAARKAAGELSKTSRPAAVRFESKVPGRLMVEANPLEIELMVLNLGKNAAEALKAAPSAREPEIRIEAAQKAGEAVIAVCDNGPQIDEESWKRLNDANVSTKASGLGLGLAIVRSLAEDMGGKLVLSRPESGGLCAEIILPLIQEERGDAAAHSDC</sequence>
<dbReference type="InterPro" id="IPR003661">
    <property type="entry name" value="HisK_dim/P_dom"/>
</dbReference>
<dbReference type="PRINTS" id="PR00344">
    <property type="entry name" value="BCTRLSENSOR"/>
</dbReference>
<evidence type="ECO:0000256" key="4">
    <source>
        <dbReference type="ARBA" id="ARBA00022679"/>
    </source>
</evidence>
<evidence type="ECO:0000313" key="11">
    <source>
        <dbReference type="EMBL" id="KAB7655536.1"/>
    </source>
</evidence>
<dbReference type="GO" id="GO:0005524">
    <property type="term" value="F:ATP binding"/>
    <property type="evidence" value="ECO:0007669"/>
    <property type="project" value="UniProtKB-KW"/>
</dbReference>
<dbReference type="Pfam" id="PF12974">
    <property type="entry name" value="Phosphonate-bd"/>
    <property type="match status" value="1"/>
</dbReference>
<evidence type="ECO:0000256" key="5">
    <source>
        <dbReference type="ARBA" id="ARBA00022741"/>
    </source>
</evidence>
<dbReference type="InterPro" id="IPR003594">
    <property type="entry name" value="HATPase_dom"/>
</dbReference>
<evidence type="ECO:0000256" key="7">
    <source>
        <dbReference type="ARBA" id="ARBA00022840"/>
    </source>
</evidence>
<proteinExistence type="predicted"/>
<dbReference type="Gene3D" id="3.40.190.10">
    <property type="entry name" value="Periplasmic binding protein-like II"/>
    <property type="match status" value="1"/>
</dbReference>
<dbReference type="PANTHER" id="PTHR43065:SF10">
    <property type="entry name" value="PEROXIDE STRESS-ACTIVATED HISTIDINE KINASE MAK3"/>
    <property type="match status" value="1"/>
</dbReference>
<evidence type="ECO:0000256" key="3">
    <source>
        <dbReference type="ARBA" id="ARBA00022553"/>
    </source>
</evidence>
<dbReference type="InterPro" id="IPR005467">
    <property type="entry name" value="His_kinase_dom"/>
</dbReference>
<dbReference type="Proteomes" id="UP000430564">
    <property type="component" value="Unassembled WGS sequence"/>
</dbReference>
<keyword evidence="6 11" id="KW-0418">Kinase</keyword>
<feature type="domain" description="Histidine kinase" evidence="10">
    <location>
        <begin position="384"/>
        <end position="598"/>
    </location>
</feature>